<dbReference type="AlphaFoldDB" id="A0A1Y5RAI4"/>
<evidence type="ECO:0000313" key="3">
    <source>
        <dbReference type="Proteomes" id="UP000193409"/>
    </source>
</evidence>
<accession>A0A1Y5RAI4</accession>
<protein>
    <submittedName>
        <fullName evidence="2">Uncharacterized protein</fullName>
    </submittedName>
</protein>
<gene>
    <name evidence="2" type="ORF">PSA7680_00227</name>
</gene>
<reference evidence="2 3" key="1">
    <citation type="submission" date="2017-03" db="EMBL/GenBank/DDBJ databases">
        <authorList>
            <person name="Afonso C.L."/>
            <person name="Miller P.J."/>
            <person name="Scott M.A."/>
            <person name="Spackman E."/>
            <person name="Goraichik I."/>
            <person name="Dimitrov K.M."/>
            <person name="Suarez D.L."/>
            <person name="Swayne D.E."/>
        </authorList>
    </citation>
    <scope>NUCLEOTIDE SEQUENCE [LARGE SCALE GENOMIC DNA]</scope>
    <source>
        <strain evidence="2 3">CECT 7680</strain>
    </source>
</reference>
<evidence type="ECO:0000313" key="2">
    <source>
        <dbReference type="EMBL" id="SLN12948.1"/>
    </source>
</evidence>
<organism evidence="2 3">
    <name type="scientific">Pseudoruegeria aquimaris</name>
    <dbReference type="NCBI Taxonomy" id="393663"/>
    <lineage>
        <taxon>Bacteria</taxon>
        <taxon>Pseudomonadati</taxon>
        <taxon>Pseudomonadota</taxon>
        <taxon>Alphaproteobacteria</taxon>
        <taxon>Rhodobacterales</taxon>
        <taxon>Roseobacteraceae</taxon>
        <taxon>Pseudoruegeria</taxon>
    </lineage>
</organism>
<dbReference type="RefSeq" id="WP_085866811.1">
    <property type="nucleotide sequence ID" value="NZ_FWFQ01000001.1"/>
</dbReference>
<feature type="chain" id="PRO_5013255247" evidence="1">
    <location>
        <begin position="21"/>
        <end position="107"/>
    </location>
</feature>
<dbReference type="EMBL" id="FWFQ01000001">
    <property type="protein sequence ID" value="SLN12948.1"/>
    <property type="molecule type" value="Genomic_DNA"/>
</dbReference>
<name>A0A1Y5RAI4_9RHOB</name>
<proteinExistence type="predicted"/>
<sequence>MLKPALFTALVLAAASPALAAEPHSPGHLTLARIAGVAPGQFSNADLQRLIAAQRAGDAALVDHILNTSFAPGEVISITHVPELPAGEIYADGSEGALLQRGFSATN</sequence>
<feature type="signal peptide" evidence="1">
    <location>
        <begin position="1"/>
        <end position="20"/>
    </location>
</feature>
<dbReference type="Proteomes" id="UP000193409">
    <property type="component" value="Unassembled WGS sequence"/>
</dbReference>
<keyword evidence="3" id="KW-1185">Reference proteome</keyword>
<evidence type="ECO:0000256" key="1">
    <source>
        <dbReference type="SAM" id="SignalP"/>
    </source>
</evidence>
<keyword evidence="1" id="KW-0732">Signal</keyword>